<dbReference type="CDD" id="cd06558">
    <property type="entry name" value="crotonase-like"/>
    <property type="match status" value="1"/>
</dbReference>
<dbReference type="RefSeq" id="WP_376865053.1">
    <property type="nucleotide sequence ID" value="NZ_JBHRYB010000003.1"/>
</dbReference>
<evidence type="ECO:0000313" key="2">
    <source>
        <dbReference type="EMBL" id="MFC3679377.1"/>
    </source>
</evidence>
<keyword evidence="3" id="KW-1185">Reference proteome</keyword>
<dbReference type="InterPro" id="IPR001753">
    <property type="entry name" value="Enoyl-CoA_hydra/iso"/>
</dbReference>
<proteinExistence type="inferred from homology"/>
<organism evidence="2 3">
    <name type="scientific">Bacterioplanoides pacificum</name>
    <dbReference type="NCBI Taxonomy" id="1171596"/>
    <lineage>
        <taxon>Bacteria</taxon>
        <taxon>Pseudomonadati</taxon>
        <taxon>Pseudomonadota</taxon>
        <taxon>Gammaproteobacteria</taxon>
        <taxon>Oceanospirillales</taxon>
        <taxon>Oceanospirillaceae</taxon>
        <taxon>Bacterioplanoides</taxon>
    </lineage>
</organism>
<dbReference type="Proteomes" id="UP001595722">
    <property type="component" value="Unassembled WGS sequence"/>
</dbReference>
<comment type="caution">
    <text evidence="2">The sequence shown here is derived from an EMBL/GenBank/DDBJ whole genome shotgun (WGS) entry which is preliminary data.</text>
</comment>
<gene>
    <name evidence="2" type="ORF">ACFOMG_04535</name>
</gene>
<name>A0ABV7VRQ0_9GAMM</name>
<dbReference type="InterPro" id="IPR029045">
    <property type="entry name" value="ClpP/crotonase-like_dom_sf"/>
</dbReference>
<dbReference type="SUPFAM" id="SSF52096">
    <property type="entry name" value="ClpP/crotonase"/>
    <property type="match status" value="1"/>
</dbReference>
<reference evidence="3" key="1">
    <citation type="journal article" date="2019" name="Int. J. Syst. Evol. Microbiol.">
        <title>The Global Catalogue of Microorganisms (GCM) 10K type strain sequencing project: providing services to taxonomists for standard genome sequencing and annotation.</title>
        <authorList>
            <consortium name="The Broad Institute Genomics Platform"/>
            <consortium name="The Broad Institute Genome Sequencing Center for Infectious Disease"/>
            <person name="Wu L."/>
            <person name="Ma J."/>
        </authorList>
    </citation>
    <scope>NUCLEOTIDE SEQUENCE [LARGE SCALE GENOMIC DNA]</scope>
    <source>
        <strain evidence="3">KCTC 42424</strain>
    </source>
</reference>
<accession>A0ABV7VRQ0</accession>
<comment type="similarity">
    <text evidence="1">Belongs to the enoyl-CoA hydratase/isomerase family.</text>
</comment>
<dbReference type="PANTHER" id="PTHR11941">
    <property type="entry name" value="ENOYL-COA HYDRATASE-RELATED"/>
    <property type="match status" value="1"/>
</dbReference>
<evidence type="ECO:0000256" key="1">
    <source>
        <dbReference type="ARBA" id="ARBA00005254"/>
    </source>
</evidence>
<dbReference type="PANTHER" id="PTHR11941:SF54">
    <property type="entry name" value="ENOYL-COA HYDRATASE, MITOCHONDRIAL"/>
    <property type="match status" value="1"/>
</dbReference>
<dbReference type="EMBL" id="JBHRYB010000003">
    <property type="protein sequence ID" value="MFC3679377.1"/>
    <property type="molecule type" value="Genomic_DNA"/>
</dbReference>
<evidence type="ECO:0000313" key="3">
    <source>
        <dbReference type="Proteomes" id="UP001595722"/>
    </source>
</evidence>
<dbReference type="Gene3D" id="3.90.226.10">
    <property type="entry name" value="2-enoyl-CoA Hydratase, Chain A, domain 1"/>
    <property type="match status" value="1"/>
</dbReference>
<sequence>MIDNQTNNQTDPLVIERVQDDAGNNSIALITLNRPEIKNAISDADVIDAFDAMVDQLNVDGSVKVAVLTGKSTGEGDIFSGGGNIKAMKNRTGMFAGDVEQLQKNYQQFIQRIPLAFARLQVPVIAAVNGPAVGAGNDMVCMCDIAIASNKATFSESFIKLGIIPGDGGAWLLPRRVGMQKAMEMALTGRAFSADEALAMGLVSRVVEHDQLLGNALGLARQMATNDGRCLRETKRLFREAQSQTLEQALESAAQIQGVLHHEPGFKL</sequence>
<protein>
    <submittedName>
        <fullName evidence="2">Enoyl-CoA hydratase-related protein</fullName>
    </submittedName>
</protein>
<dbReference type="Pfam" id="PF00378">
    <property type="entry name" value="ECH_1"/>
    <property type="match status" value="1"/>
</dbReference>